<dbReference type="RefSeq" id="WP_344032351.1">
    <property type="nucleotide sequence ID" value="NZ_BAAAOB010000002.1"/>
</dbReference>
<dbReference type="NCBIfam" id="TIGR01764">
    <property type="entry name" value="excise"/>
    <property type="match status" value="1"/>
</dbReference>
<organism evidence="3 4">
    <name type="scientific">Leucobacter iarius</name>
    <dbReference type="NCBI Taxonomy" id="333963"/>
    <lineage>
        <taxon>Bacteria</taxon>
        <taxon>Bacillati</taxon>
        <taxon>Actinomycetota</taxon>
        <taxon>Actinomycetes</taxon>
        <taxon>Micrococcales</taxon>
        <taxon>Microbacteriaceae</taxon>
        <taxon>Leucobacter</taxon>
    </lineage>
</organism>
<dbReference type="Pfam" id="PF18367">
    <property type="entry name" value="Rv2175c_C"/>
    <property type="match status" value="1"/>
</dbReference>
<evidence type="ECO:0000259" key="1">
    <source>
        <dbReference type="Pfam" id="PF18367"/>
    </source>
</evidence>
<protein>
    <submittedName>
        <fullName evidence="3">Rv2175c family DNA-binding protein</fullName>
    </submittedName>
</protein>
<evidence type="ECO:0000313" key="4">
    <source>
        <dbReference type="Proteomes" id="UP001500851"/>
    </source>
</evidence>
<keyword evidence="4" id="KW-1185">Reference proteome</keyword>
<evidence type="ECO:0000259" key="2">
    <source>
        <dbReference type="Pfam" id="PF21531"/>
    </source>
</evidence>
<name>A0ABP4XUH8_9MICO</name>
<dbReference type="InterPro" id="IPR010093">
    <property type="entry name" value="SinI_DNA-bd"/>
</dbReference>
<gene>
    <name evidence="3" type="ORF">GCM10009768_23080</name>
</gene>
<proteinExistence type="predicted"/>
<dbReference type="EMBL" id="BAAAOB010000002">
    <property type="protein sequence ID" value="GAA1793549.1"/>
    <property type="molecule type" value="Genomic_DNA"/>
</dbReference>
<accession>A0ABP4XUH8</accession>
<dbReference type="InterPro" id="IPR041098">
    <property type="entry name" value="Rv2175c_C"/>
</dbReference>
<dbReference type="GO" id="GO:0003677">
    <property type="term" value="F:DNA binding"/>
    <property type="evidence" value="ECO:0007669"/>
    <property type="project" value="UniProtKB-KW"/>
</dbReference>
<comment type="caution">
    <text evidence="3">The sequence shown here is derived from an EMBL/GenBank/DDBJ whole genome shotgun (WGS) entry which is preliminary data.</text>
</comment>
<dbReference type="Pfam" id="PF21531">
    <property type="entry name" value="Rv2175c_wHTH"/>
    <property type="match status" value="1"/>
</dbReference>
<feature type="domain" description="DNA-binding protein Rv2175c wHTH" evidence="2">
    <location>
        <begin position="8"/>
        <end position="53"/>
    </location>
</feature>
<feature type="domain" description="Rv2175c C-terminal" evidence="1">
    <location>
        <begin position="61"/>
        <end position="114"/>
    </location>
</feature>
<keyword evidence="3" id="KW-0238">DNA-binding</keyword>
<evidence type="ECO:0000313" key="3">
    <source>
        <dbReference type="EMBL" id="GAA1793549.1"/>
    </source>
</evidence>
<dbReference type="InterPro" id="IPR048576">
    <property type="entry name" value="Rv2175c_wHTH"/>
</dbReference>
<reference evidence="4" key="1">
    <citation type="journal article" date="2019" name="Int. J. Syst. Evol. Microbiol.">
        <title>The Global Catalogue of Microorganisms (GCM) 10K type strain sequencing project: providing services to taxonomists for standard genome sequencing and annotation.</title>
        <authorList>
            <consortium name="The Broad Institute Genomics Platform"/>
            <consortium name="The Broad Institute Genome Sequencing Center for Infectious Disease"/>
            <person name="Wu L."/>
            <person name="Ma J."/>
        </authorList>
    </citation>
    <scope>NUCLEOTIDE SEQUENCE [LARGE SCALE GENOMIC DNA]</scope>
    <source>
        <strain evidence="4">JCM 14736</strain>
    </source>
</reference>
<sequence>MAENFLTGIQTLTVPELTERLGLAPSKVRRLIEDQHLAAVRIGGVLRVPAAFLQGDEPLSSLRGTLLVLRDAGYSEEQSIEWLFTENAEVGGIPIEELQNGRKSAVRRATQSLAF</sequence>
<dbReference type="Proteomes" id="UP001500851">
    <property type="component" value="Unassembled WGS sequence"/>
</dbReference>